<dbReference type="InterPro" id="IPR019302">
    <property type="entry name" value="CAP12/PCTIR_TIR_dom"/>
</dbReference>
<dbReference type="Proteomes" id="UP000564836">
    <property type="component" value="Chromosome"/>
</dbReference>
<reference evidence="5 6" key="1">
    <citation type="journal article" date="2017" name="Syst. Appl. Microbiol.">
        <title>Soybeans inoculated with root zone soils of Canadian native legumes harbour diverse and novel Bradyrhizobium spp. that possess agricultural potential.</title>
        <authorList>
            <person name="Bromfield E.S.P."/>
            <person name="Cloutier S."/>
            <person name="Tambong J.T."/>
            <person name="Tran Thi T.V."/>
        </authorList>
    </citation>
    <scope>NUCLEOTIDE SEQUENCE [LARGE SCALE GENOMIC DNA]</scope>
    <source>
        <strain evidence="5 6">323S2</strain>
    </source>
</reference>
<dbReference type="KEGG" id="bban:J4G43_025580"/>
<reference evidence="2" key="3">
    <citation type="submission" date="2021-03" db="EMBL/GenBank/DDBJ databases">
        <title>Whole Genome Sequence of Bradyrhizobium sp. Strain 144S4.</title>
        <authorList>
            <person name="Bromfield E.S.P."/>
            <person name="Cloutier S."/>
        </authorList>
    </citation>
    <scope>NUCLEOTIDE SEQUENCE [LARGE SCALE GENOMIC DNA]</scope>
    <source>
        <strain evidence="2">144S4</strain>
    </source>
</reference>
<protein>
    <submittedName>
        <fullName evidence="3">Nucleotide-binding protein</fullName>
    </submittedName>
</protein>
<gene>
    <name evidence="5" type="ORF">G6321_00025360</name>
    <name evidence="3" type="ORF">G6321_42865</name>
    <name evidence="4" type="ORF">J4G43_025580</name>
    <name evidence="2" type="ORF">J4G43_27590</name>
</gene>
<dbReference type="Pfam" id="PF10137">
    <property type="entry name" value="CAP12-PCTIR_TIR"/>
    <property type="match status" value="1"/>
</dbReference>
<dbReference type="GO" id="GO:0050135">
    <property type="term" value="F:NADP+ nucleosidase activity"/>
    <property type="evidence" value="ECO:0007669"/>
    <property type="project" value="InterPro"/>
</dbReference>
<dbReference type="RefSeq" id="WP_166341432.1">
    <property type="nucleotide sequence ID" value="NZ_CP086136.1"/>
</dbReference>
<reference evidence="3" key="2">
    <citation type="submission" date="2020-06" db="EMBL/GenBank/DDBJ databases">
        <title>Whole Genome Sequence of Bradyrhizobium sp. Strain 323S2.</title>
        <authorList>
            <person name="Bromfield E.S.P."/>
        </authorList>
    </citation>
    <scope>NUCLEOTIDE SEQUENCE [LARGE SCALE GENOMIC DNA]</scope>
    <source>
        <strain evidence="3">323S2</strain>
    </source>
</reference>
<evidence type="ECO:0000313" key="4">
    <source>
        <dbReference type="EMBL" id="UEM17304.1"/>
    </source>
</evidence>
<evidence type="ECO:0000313" key="6">
    <source>
        <dbReference type="Proteomes" id="UP000564836"/>
    </source>
</evidence>
<evidence type="ECO:0000259" key="1">
    <source>
        <dbReference type="Pfam" id="PF10137"/>
    </source>
</evidence>
<dbReference type="EMBL" id="JACBFH010000001">
    <property type="protein sequence ID" value="NYY94906.1"/>
    <property type="molecule type" value="Genomic_DNA"/>
</dbReference>
<evidence type="ECO:0000313" key="7">
    <source>
        <dbReference type="Proteomes" id="UP000664702"/>
    </source>
</evidence>
<evidence type="ECO:0000313" key="5">
    <source>
        <dbReference type="EMBL" id="UGX98273.1"/>
    </source>
</evidence>
<evidence type="ECO:0000313" key="3">
    <source>
        <dbReference type="EMBL" id="NYY94906.1"/>
    </source>
</evidence>
<dbReference type="Proteomes" id="UP000664702">
    <property type="component" value="Chromosome"/>
</dbReference>
<reference evidence="6 7" key="4">
    <citation type="journal article" date="2022" name="Int. J. Syst. Evol. Microbiol.">
        <title>Strains of Bradyrhizobium barranii sp. nov. associated with legumes native to Canada are symbionts of soybeans and belong to different subspecies (subsp. barranii subsp. nov. and subsp. apii subsp. nov.) and symbiovars (sv. glycinearum and sv. septentrionale).</title>
        <authorList>
            <person name="Bromfield E.S.P."/>
            <person name="Cloutier S."/>
            <person name="Wasai-Hara S."/>
            <person name="Minamisawa K."/>
        </authorList>
    </citation>
    <scope>NUCLEOTIDE SEQUENCE [LARGE SCALE GENOMIC DNA]</scope>
    <source>
        <strain evidence="7">144S4</strain>
        <strain evidence="5 6">323S2</strain>
    </source>
</reference>
<dbReference type="AlphaFoldDB" id="A0A7Z0TSI7"/>
<evidence type="ECO:0000313" key="2">
    <source>
        <dbReference type="EMBL" id="MBO1864551.1"/>
    </source>
</evidence>
<dbReference type="EMBL" id="CP088280">
    <property type="protein sequence ID" value="UGX98273.1"/>
    <property type="molecule type" value="Genomic_DNA"/>
</dbReference>
<sequence length="335" mass="36786">MSVPTVPAPAAVTLPNSTSLTGQMLDDLTKALGVARTSLASDTQIAHAWSNLPRLLEKVPPHHRNETMVRMCVAVSTFEAILQGRVMKPRVFIGSSVEHLDLAYATQECLEHDVVSTVWSQGVFALSRTAMASLIEQLDESDFGIFVLAPDDVTIIRDTSKQTVRDNVIFELGLFIGRLGHDRCFLIVPRGVDDLHLPTDLLGITPAAFEPDRQDENLQAALGPACNRIRKAIQKLGAVTPAPPPVAVTSEPSIEQDLCSDPVDCEALIKSWMGARNRASNQRAIRYADVDRELNLVPGSARQHIEKAAAHYRFRAVLKGKDTITFQLDPVRVRF</sequence>
<name>A0A7Z0TSI7_9BRAD</name>
<organism evidence="3">
    <name type="scientific">Bradyrhizobium barranii subsp. barranii</name>
    <dbReference type="NCBI Taxonomy" id="2823807"/>
    <lineage>
        <taxon>Bacteria</taxon>
        <taxon>Pseudomonadati</taxon>
        <taxon>Pseudomonadota</taxon>
        <taxon>Alphaproteobacteria</taxon>
        <taxon>Hyphomicrobiales</taxon>
        <taxon>Nitrobacteraceae</taxon>
        <taxon>Bradyrhizobium</taxon>
        <taxon>Bradyrhizobium barranii</taxon>
    </lineage>
</organism>
<proteinExistence type="predicted"/>
<dbReference type="EMBL" id="JAGEMI010000001">
    <property type="protein sequence ID" value="MBO1864551.1"/>
    <property type="molecule type" value="Genomic_DNA"/>
</dbReference>
<dbReference type="EMBL" id="CP086136">
    <property type="protein sequence ID" value="UEM17304.1"/>
    <property type="molecule type" value="Genomic_DNA"/>
</dbReference>
<accession>A0A7Z0TSI7</accession>
<feature type="domain" description="CD-NTase-associated protein 12/Pycsar effector protein TIR" evidence="1">
    <location>
        <begin position="90"/>
        <end position="209"/>
    </location>
</feature>